<dbReference type="AlphaFoldDB" id="A0A3R6E921"/>
<gene>
    <name evidence="1" type="ORF">DW191_12750</name>
</gene>
<name>A0A3R6E921_9BACT</name>
<evidence type="ECO:0000313" key="2">
    <source>
        <dbReference type="Proteomes" id="UP000283732"/>
    </source>
</evidence>
<proteinExistence type="predicted"/>
<dbReference type="RefSeq" id="WP_122291253.1">
    <property type="nucleotide sequence ID" value="NZ_QRKC01000005.1"/>
</dbReference>
<evidence type="ECO:0000313" key="1">
    <source>
        <dbReference type="EMBL" id="RHH76812.1"/>
    </source>
</evidence>
<comment type="caution">
    <text evidence="1">The sequence shown here is derived from an EMBL/GenBank/DDBJ whole genome shotgun (WGS) entry which is preliminary data.</text>
</comment>
<evidence type="ECO:0008006" key="3">
    <source>
        <dbReference type="Google" id="ProtNLM"/>
    </source>
</evidence>
<accession>A0A3R6E921</accession>
<organism evidence="1 2">
    <name type="scientific">Parabacteroides merdae</name>
    <dbReference type="NCBI Taxonomy" id="46503"/>
    <lineage>
        <taxon>Bacteria</taxon>
        <taxon>Pseudomonadati</taxon>
        <taxon>Bacteroidota</taxon>
        <taxon>Bacteroidia</taxon>
        <taxon>Bacteroidales</taxon>
        <taxon>Tannerellaceae</taxon>
        <taxon>Parabacteroides</taxon>
    </lineage>
</organism>
<sequence length="156" mass="18068">MEELYIAILKRIENEMPEIAYIDEDYGQLEGMDSENEDFYPVTFPCVLVGNTEADWKDIGLGTQAGEITLTVRLGIDCYHDTHIGSGTTGRIKERMEMAGKLYRTLQNFQFCRNMDELVRVKSRDYTLPGNIKVYEFVFSFSYRDESALLDSRHRP</sequence>
<protein>
    <recommendedName>
        <fullName evidence="3">DUF3168 domain-containing protein</fullName>
    </recommendedName>
</protein>
<dbReference type="EMBL" id="QRKC01000005">
    <property type="protein sequence ID" value="RHH76812.1"/>
    <property type="molecule type" value="Genomic_DNA"/>
</dbReference>
<reference evidence="1 2" key="1">
    <citation type="submission" date="2018-08" db="EMBL/GenBank/DDBJ databases">
        <title>A genome reference for cultivated species of the human gut microbiota.</title>
        <authorList>
            <person name="Zou Y."/>
            <person name="Xue W."/>
            <person name="Luo G."/>
        </authorList>
    </citation>
    <scope>NUCLEOTIDE SEQUENCE [LARGE SCALE GENOMIC DNA]</scope>
    <source>
        <strain evidence="1 2">AM16-50</strain>
    </source>
</reference>
<dbReference type="Proteomes" id="UP000283732">
    <property type="component" value="Unassembled WGS sequence"/>
</dbReference>